<organism evidence="7 8">
    <name type="scientific">Capsaspora owczarzaki (strain ATCC 30864)</name>
    <dbReference type="NCBI Taxonomy" id="595528"/>
    <lineage>
        <taxon>Eukaryota</taxon>
        <taxon>Filasterea</taxon>
        <taxon>Capsaspora</taxon>
    </lineage>
</organism>
<gene>
    <name evidence="7" type="ORF">CAOG_008341</name>
</gene>
<dbReference type="CDD" id="cd22392">
    <property type="entry name" value="KH-I_PNO1_rpt2"/>
    <property type="match status" value="1"/>
</dbReference>
<protein>
    <submittedName>
        <fullName evidence="7">RNA-binding protein PNO1</fullName>
    </submittedName>
</protein>
<dbReference type="FunCoup" id="A0A0D2UTQ8">
    <property type="interactions" value="334"/>
</dbReference>
<feature type="region of interest" description="Disordered" evidence="5">
    <location>
        <begin position="1"/>
        <end position="66"/>
    </location>
</feature>
<comment type="subcellular location">
    <subcellularLocation>
        <location evidence="1">Nucleus</location>
        <location evidence="1">Nucleolus</location>
    </subcellularLocation>
</comment>
<dbReference type="PANTHER" id="PTHR12826:SF13">
    <property type="entry name" value="RNA-BINDING PROTEIN PNO1"/>
    <property type="match status" value="1"/>
</dbReference>
<evidence type="ECO:0000259" key="6">
    <source>
        <dbReference type="SMART" id="SM00322"/>
    </source>
</evidence>
<dbReference type="GO" id="GO:0005730">
    <property type="term" value="C:nucleolus"/>
    <property type="evidence" value="ECO:0007669"/>
    <property type="project" value="UniProtKB-SubCell"/>
</dbReference>
<dbReference type="InterPro" id="IPR055212">
    <property type="entry name" value="KH-I_PNO1_first"/>
</dbReference>
<dbReference type="STRING" id="595528.A0A0D2UTQ8"/>
<dbReference type="SMART" id="SM00322">
    <property type="entry name" value="KH"/>
    <property type="match status" value="1"/>
</dbReference>
<dbReference type="Gene3D" id="3.30.1370.10">
    <property type="entry name" value="K Homology domain, type 1"/>
    <property type="match status" value="1"/>
</dbReference>
<keyword evidence="8" id="KW-1185">Reference proteome</keyword>
<dbReference type="FunFam" id="3.30.1370.10:FF:000009">
    <property type="entry name" value="RNA-binding protein PNO1"/>
    <property type="match status" value="1"/>
</dbReference>
<evidence type="ECO:0000256" key="2">
    <source>
        <dbReference type="ARBA" id="ARBA00007515"/>
    </source>
</evidence>
<evidence type="ECO:0000256" key="1">
    <source>
        <dbReference type="ARBA" id="ARBA00004604"/>
    </source>
</evidence>
<name>A0A0D2UTQ8_CAPO3</name>
<dbReference type="InterPro" id="IPR055211">
    <property type="entry name" value="KH_PNO1_2nd"/>
</dbReference>
<dbReference type="InParanoid" id="A0A0D2UTQ8"/>
<dbReference type="InterPro" id="IPR041174">
    <property type="entry name" value="KRR1-like_KH1"/>
</dbReference>
<feature type="domain" description="K Homology" evidence="6">
    <location>
        <begin position="210"/>
        <end position="280"/>
    </location>
</feature>
<dbReference type="OrthoDB" id="1932641at2759"/>
<proteinExistence type="inferred from homology"/>
<dbReference type="InterPro" id="IPR004087">
    <property type="entry name" value="KH_dom"/>
</dbReference>
<dbReference type="eggNOG" id="KOG3273">
    <property type="taxonomic scope" value="Eukaryota"/>
</dbReference>
<dbReference type="GO" id="GO:0042254">
    <property type="term" value="P:ribosome biogenesis"/>
    <property type="evidence" value="ECO:0007669"/>
    <property type="project" value="UniProtKB-ARBA"/>
</dbReference>
<accession>A0A0D2UTQ8</accession>
<sequence>MSKIAQKRKQAKAAQQAESDEQDDAMVEQALTATGFDESEQMDDGDEDEDEDEDQEDAGEADEDAMDTFDASEVQRVALADHYARSSSSAAGAAPLSSAEIAAAESRPQFAPLSAKDAGNGKDGFRKVLVPAHRYTPLRENWLKIYTPLVQHMKLQIRMNMKTRAVELKTSPQTEDPSALQRGADFVRAFMLGFDIADAIALLRLDNLYIDTFEVLDVKPLHGEHMSRAIGRIAGSGGKTKFTIENVTKTRIVVADSKIHILGSFQNIKVSRDAIVSLILGSPPGKVYGQLRSVAGRMASRF</sequence>
<reference evidence="8" key="1">
    <citation type="submission" date="2011-02" db="EMBL/GenBank/DDBJ databases">
        <title>The Genome Sequence of Capsaspora owczarzaki ATCC 30864.</title>
        <authorList>
            <person name="Russ C."/>
            <person name="Cuomo C."/>
            <person name="Burger G."/>
            <person name="Gray M.W."/>
            <person name="Holland P.W.H."/>
            <person name="King N."/>
            <person name="Lang F.B.F."/>
            <person name="Roger A.J."/>
            <person name="Ruiz-Trillo I."/>
            <person name="Young S.K."/>
            <person name="Zeng Q."/>
            <person name="Gargeya S."/>
            <person name="Alvarado L."/>
            <person name="Berlin A."/>
            <person name="Chapman S.B."/>
            <person name="Chen Z."/>
            <person name="Freedman E."/>
            <person name="Gellesch M."/>
            <person name="Goldberg J."/>
            <person name="Griggs A."/>
            <person name="Gujja S."/>
            <person name="Heilman E."/>
            <person name="Heiman D."/>
            <person name="Howarth C."/>
            <person name="Mehta T."/>
            <person name="Neiman D."/>
            <person name="Pearson M."/>
            <person name="Roberts A."/>
            <person name="Saif S."/>
            <person name="Shea T."/>
            <person name="Shenoy N."/>
            <person name="Sisk P."/>
            <person name="Stolte C."/>
            <person name="Sykes S."/>
            <person name="White J."/>
            <person name="Yandava C."/>
            <person name="Haas B."/>
            <person name="Nusbaum C."/>
            <person name="Birren B."/>
        </authorList>
    </citation>
    <scope>NUCLEOTIDE SEQUENCE</scope>
    <source>
        <strain evidence="8">ATCC 30864</strain>
    </source>
</reference>
<comment type="similarity">
    <text evidence="2">Belongs to the PNO1 family.</text>
</comment>
<dbReference type="Pfam" id="PF22891">
    <property type="entry name" value="KH_PNO1_2nd"/>
    <property type="match status" value="1"/>
</dbReference>
<keyword evidence="4" id="KW-0539">Nucleus</keyword>
<feature type="compositionally biased region" description="Acidic residues" evidence="5">
    <location>
        <begin position="37"/>
        <end position="66"/>
    </location>
</feature>
<dbReference type="EMBL" id="KE346405">
    <property type="protein sequence ID" value="KJE98376.1"/>
    <property type="molecule type" value="Genomic_DNA"/>
</dbReference>
<dbReference type="Proteomes" id="UP000008743">
    <property type="component" value="Unassembled WGS sequence"/>
</dbReference>
<dbReference type="SUPFAM" id="SSF54791">
    <property type="entry name" value="Eukaryotic type KH-domain (KH-domain type I)"/>
    <property type="match status" value="1"/>
</dbReference>
<dbReference type="Pfam" id="PF17903">
    <property type="entry name" value="KH_KRR1_1st"/>
    <property type="match status" value="1"/>
</dbReference>
<feature type="compositionally biased region" description="Basic residues" evidence="5">
    <location>
        <begin position="1"/>
        <end position="11"/>
    </location>
</feature>
<evidence type="ECO:0000313" key="7">
    <source>
        <dbReference type="EMBL" id="KJE98376.1"/>
    </source>
</evidence>
<dbReference type="AlphaFoldDB" id="A0A0D2UTQ8"/>
<evidence type="ECO:0000256" key="5">
    <source>
        <dbReference type="SAM" id="MobiDB-lite"/>
    </source>
</evidence>
<dbReference type="CDD" id="cd22391">
    <property type="entry name" value="KH-I_PNO1_rpt1"/>
    <property type="match status" value="1"/>
</dbReference>
<evidence type="ECO:0000256" key="3">
    <source>
        <dbReference type="ARBA" id="ARBA00022884"/>
    </source>
</evidence>
<dbReference type="InterPro" id="IPR036612">
    <property type="entry name" value="KH_dom_type_1_sf"/>
</dbReference>
<dbReference type="PANTHER" id="PTHR12826">
    <property type="entry name" value="RIBONUCLEASE Y"/>
    <property type="match status" value="1"/>
</dbReference>
<dbReference type="FunFam" id="3.30.1370.10:FF:000048">
    <property type="entry name" value="RNA-binding protein PNO1 isoform X2"/>
    <property type="match status" value="1"/>
</dbReference>
<evidence type="ECO:0000313" key="8">
    <source>
        <dbReference type="Proteomes" id="UP000008743"/>
    </source>
</evidence>
<evidence type="ECO:0000256" key="4">
    <source>
        <dbReference type="ARBA" id="ARBA00023242"/>
    </source>
</evidence>
<dbReference type="GO" id="GO:0003723">
    <property type="term" value="F:RNA binding"/>
    <property type="evidence" value="ECO:0007669"/>
    <property type="project" value="UniProtKB-KW"/>
</dbReference>
<dbReference type="PhylomeDB" id="A0A0D2UTQ8"/>
<keyword evidence="3" id="KW-0694">RNA-binding</keyword>